<dbReference type="InterPro" id="IPR036676">
    <property type="entry name" value="PurM-like_C_sf"/>
</dbReference>
<evidence type="ECO:0000256" key="7">
    <source>
        <dbReference type="ARBA" id="ARBA00022598"/>
    </source>
</evidence>
<evidence type="ECO:0000313" key="18">
    <source>
        <dbReference type="EMBL" id="HEX69621.1"/>
    </source>
</evidence>
<dbReference type="NCBIfam" id="TIGR00878">
    <property type="entry name" value="purM"/>
    <property type="match status" value="1"/>
</dbReference>
<keyword evidence="9 15" id="KW-0658">Purine biosynthesis</keyword>
<dbReference type="UniPathway" id="UPA00074">
    <property type="reaction ID" value="UER00129"/>
</dbReference>
<evidence type="ECO:0000256" key="14">
    <source>
        <dbReference type="ARBA" id="ARBA00049057"/>
    </source>
</evidence>
<dbReference type="Gene3D" id="3.30.1330.10">
    <property type="entry name" value="PurM-like, N-terminal domain"/>
    <property type="match status" value="1"/>
</dbReference>
<evidence type="ECO:0000256" key="2">
    <source>
        <dbReference type="ARBA" id="ARBA00004686"/>
    </source>
</evidence>
<dbReference type="SUPFAM" id="SSF56042">
    <property type="entry name" value="PurM C-terminal domain-like"/>
    <property type="match status" value="1"/>
</dbReference>
<dbReference type="InterPro" id="IPR004733">
    <property type="entry name" value="PurM_cligase"/>
</dbReference>
<evidence type="ECO:0000256" key="13">
    <source>
        <dbReference type="ARBA" id="ARBA00033093"/>
    </source>
</evidence>
<evidence type="ECO:0000256" key="15">
    <source>
        <dbReference type="HAMAP-Rule" id="MF_00741"/>
    </source>
</evidence>
<comment type="subcellular location">
    <subcellularLocation>
        <location evidence="1 15">Cytoplasm</location>
    </subcellularLocation>
</comment>
<evidence type="ECO:0000256" key="12">
    <source>
        <dbReference type="ARBA" id="ARBA00032931"/>
    </source>
</evidence>
<accession>A0A7C3AP51</accession>
<sequence>MEGLSYSRTGVDIAGADAVKRRIARLAESTFTPGVLREIGHFGGLFAAPGEQNPYVLVSSIDSVGTKILIARLVGHHRSIGIDLVNHCVDDILACGARPLFFLDYFATDCLAPAVLEELVTGMTEACAAAGCALIGGETAQLPGIYRTGVYDLAGCIVGVVHRDRIVDGSTIQAGDVLIGLPSSGLHTNGYSLARAALGLDDDPEVARARLAEVPSWADRSLGELLLEPHRSYLPLMEPLLDAGVIQGLAHITGGGLAGNVARIIPPGLQAQIQAGSWPIPPIFNHIQEHGKIDTREMYRVFNMGVGYVVVVRSEDVPAVRQRLNEGWVIGSVVPAAEADDRAVVRGLS</sequence>
<dbReference type="InterPro" id="IPR010918">
    <property type="entry name" value="PurM-like_C_dom"/>
</dbReference>
<evidence type="ECO:0000256" key="3">
    <source>
        <dbReference type="ARBA" id="ARBA00010280"/>
    </source>
</evidence>
<evidence type="ECO:0000256" key="1">
    <source>
        <dbReference type="ARBA" id="ARBA00004496"/>
    </source>
</evidence>
<dbReference type="GO" id="GO:0004641">
    <property type="term" value="F:phosphoribosylformylglycinamidine cyclo-ligase activity"/>
    <property type="evidence" value="ECO:0007669"/>
    <property type="project" value="UniProtKB-UniRule"/>
</dbReference>
<comment type="pathway">
    <text evidence="2 15">Purine metabolism; IMP biosynthesis via de novo pathway; 5-amino-1-(5-phospho-D-ribosyl)imidazole from N(2)-formyl-N(1)-(5-phospho-D-ribosyl)glycinamide: step 2/2.</text>
</comment>
<dbReference type="GO" id="GO:0004637">
    <property type="term" value="F:phosphoribosylamine-glycine ligase activity"/>
    <property type="evidence" value="ECO:0007669"/>
    <property type="project" value="TreeGrafter"/>
</dbReference>
<dbReference type="AlphaFoldDB" id="A0A7C3AP51"/>
<feature type="domain" description="PurM-like N-terminal" evidence="16">
    <location>
        <begin position="55"/>
        <end position="161"/>
    </location>
</feature>
<keyword evidence="7 15" id="KW-0436">Ligase</keyword>
<comment type="catalytic activity">
    <reaction evidence="14 15">
        <text>2-formamido-N(1)-(5-O-phospho-beta-D-ribosyl)acetamidine + ATP = 5-amino-1-(5-phospho-beta-D-ribosyl)imidazole + ADP + phosphate + H(+)</text>
        <dbReference type="Rhea" id="RHEA:23032"/>
        <dbReference type="ChEBI" id="CHEBI:15378"/>
        <dbReference type="ChEBI" id="CHEBI:30616"/>
        <dbReference type="ChEBI" id="CHEBI:43474"/>
        <dbReference type="ChEBI" id="CHEBI:137981"/>
        <dbReference type="ChEBI" id="CHEBI:147287"/>
        <dbReference type="ChEBI" id="CHEBI:456216"/>
        <dbReference type="EC" id="6.3.3.1"/>
    </reaction>
</comment>
<dbReference type="HAMAP" id="MF_00741">
    <property type="entry name" value="AIRS"/>
    <property type="match status" value="1"/>
</dbReference>
<gene>
    <name evidence="15" type="primary">purM</name>
    <name evidence="18" type="ORF">ENP13_00005</name>
</gene>
<dbReference type="CDD" id="cd02196">
    <property type="entry name" value="PurM"/>
    <property type="match status" value="1"/>
</dbReference>
<dbReference type="Pfam" id="PF00586">
    <property type="entry name" value="AIRS"/>
    <property type="match status" value="1"/>
</dbReference>
<keyword evidence="8 15" id="KW-0547">Nucleotide-binding</keyword>
<organism evidence="18">
    <name type="scientific">Thermorudis sp</name>
    <dbReference type="NCBI Taxonomy" id="1969470"/>
    <lineage>
        <taxon>Bacteria</taxon>
        <taxon>Pseudomonadati</taxon>
        <taxon>Thermomicrobiota</taxon>
        <taxon>Thermomicrobia</taxon>
        <taxon>Thermomicrobia incertae sedis</taxon>
        <taxon>Thermorudis</taxon>
    </lineage>
</organism>
<dbReference type="InterPro" id="IPR016188">
    <property type="entry name" value="PurM-like_N"/>
</dbReference>
<dbReference type="EMBL" id="DSID01000001">
    <property type="protein sequence ID" value="HEX69621.1"/>
    <property type="molecule type" value="Genomic_DNA"/>
</dbReference>
<comment type="caution">
    <text evidence="18">The sequence shown here is derived from an EMBL/GenBank/DDBJ whole genome shotgun (WGS) entry which is preliminary data.</text>
</comment>
<dbReference type="GO" id="GO:0005829">
    <property type="term" value="C:cytosol"/>
    <property type="evidence" value="ECO:0007669"/>
    <property type="project" value="TreeGrafter"/>
</dbReference>
<dbReference type="Gene3D" id="3.90.650.10">
    <property type="entry name" value="PurM-like C-terminal domain"/>
    <property type="match status" value="1"/>
</dbReference>
<proteinExistence type="inferred from homology"/>
<reference evidence="18" key="1">
    <citation type="journal article" date="2020" name="mSystems">
        <title>Genome- and Community-Level Interaction Insights into Carbon Utilization and Element Cycling Functions of Hydrothermarchaeota in Hydrothermal Sediment.</title>
        <authorList>
            <person name="Zhou Z."/>
            <person name="Liu Y."/>
            <person name="Xu W."/>
            <person name="Pan J."/>
            <person name="Luo Z.H."/>
            <person name="Li M."/>
        </authorList>
    </citation>
    <scope>NUCLEOTIDE SEQUENCE [LARGE SCALE GENOMIC DNA]</scope>
    <source>
        <strain evidence="18">SpSt-192</strain>
    </source>
</reference>
<protein>
    <recommendedName>
        <fullName evidence="5 15">Phosphoribosylformylglycinamidine cyclo-ligase</fullName>
        <ecNumber evidence="4 15">6.3.3.1</ecNumber>
    </recommendedName>
    <alternativeName>
        <fullName evidence="12 15">AIR synthase</fullName>
    </alternativeName>
    <alternativeName>
        <fullName evidence="13 15">AIRS</fullName>
    </alternativeName>
    <alternativeName>
        <fullName evidence="11 15">Phosphoribosyl-aminoimidazole synthetase</fullName>
    </alternativeName>
</protein>
<dbReference type="GO" id="GO:0006189">
    <property type="term" value="P:'de novo' IMP biosynthetic process"/>
    <property type="evidence" value="ECO:0007669"/>
    <property type="project" value="UniProtKB-UniRule"/>
</dbReference>
<dbReference type="SUPFAM" id="SSF55326">
    <property type="entry name" value="PurM N-terminal domain-like"/>
    <property type="match status" value="1"/>
</dbReference>
<dbReference type="PANTHER" id="PTHR10520:SF12">
    <property type="entry name" value="TRIFUNCTIONAL PURINE BIOSYNTHETIC PROTEIN ADENOSINE-3"/>
    <property type="match status" value="1"/>
</dbReference>
<comment type="similarity">
    <text evidence="3 15">Belongs to the AIR synthase family.</text>
</comment>
<dbReference type="EC" id="6.3.3.1" evidence="4 15"/>
<dbReference type="GO" id="GO:0005524">
    <property type="term" value="F:ATP binding"/>
    <property type="evidence" value="ECO:0007669"/>
    <property type="project" value="UniProtKB-KW"/>
</dbReference>
<dbReference type="Pfam" id="PF02769">
    <property type="entry name" value="AIRS_C"/>
    <property type="match status" value="1"/>
</dbReference>
<feature type="domain" description="PurM-like C-terminal" evidence="17">
    <location>
        <begin position="173"/>
        <end position="336"/>
    </location>
</feature>
<evidence type="ECO:0000256" key="10">
    <source>
        <dbReference type="ARBA" id="ARBA00022840"/>
    </source>
</evidence>
<evidence type="ECO:0000256" key="8">
    <source>
        <dbReference type="ARBA" id="ARBA00022741"/>
    </source>
</evidence>
<evidence type="ECO:0000256" key="6">
    <source>
        <dbReference type="ARBA" id="ARBA00022490"/>
    </source>
</evidence>
<evidence type="ECO:0000259" key="16">
    <source>
        <dbReference type="Pfam" id="PF00586"/>
    </source>
</evidence>
<evidence type="ECO:0000259" key="17">
    <source>
        <dbReference type="Pfam" id="PF02769"/>
    </source>
</evidence>
<evidence type="ECO:0000256" key="4">
    <source>
        <dbReference type="ARBA" id="ARBA00013047"/>
    </source>
</evidence>
<keyword evidence="6 15" id="KW-0963">Cytoplasm</keyword>
<dbReference type="InterPro" id="IPR036921">
    <property type="entry name" value="PurM-like_N_sf"/>
</dbReference>
<evidence type="ECO:0000256" key="9">
    <source>
        <dbReference type="ARBA" id="ARBA00022755"/>
    </source>
</evidence>
<dbReference type="GO" id="GO:0046084">
    <property type="term" value="P:adenine biosynthetic process"/>
    <property type="evidence" value="ECO:0007669"/>
    <property type="project" value="TreeGrafter"/>
</dbReference>
<dbReference type="PANTHER" id="PTHR10520">
    <property type="entry name" value="TRIFUNCTIONAL PURINE BIOSYNTHETIC PROTEIN ADENOSINE-3-RELATED"/>
    <property type="match status" value="1"/>
</dbReference>
<evidence type="ECO:0000256" key="5">
    <source>
        <dbReference type="ARBA" id="ARBA00020367"/>
    </source>
</evidence>
<dbReference type="FunFam" id="3.90.650.10:FF:000011">
    <property type="entry name" value="Phosphoribosylformylglycinamidine cyclo-ligase"/>
    <property type="match status" value="1"/>
</dbReference>
<evidence type="ECO:0000256" key="11">
    <source>
        <dbReference type="ARBA" id="ARBA00031908"/>
    </source>
</evidence>
<name>A0A7C3AP51_9BACT</name>
<keyword evidence="10 15" id="KW-0067">ATP-binding</keyword>